<dbReference type="Gene3D" id="2.40.170.20">
    <property type="entry name" value="TonB-dependent receptor, beta-barrel domain"/>
    <property type="match status" value="1"/>
</dbReference>
<comment type="subcellular location">
    <subcellularLocation>
        <location evidence="1">Cell outer membrane</location>
    </subcellularLocation>
</comment>
<keyword evidence="2" id="KW-0472">Membrane</keyword>
<dbReference type="PANTHER" id="PTHR40980:SF4">
    <property type="entry name" value="TONB-DEPENDENT RECEPTOR-LIKE BETA-BARREL DOMAIN-CONTAINING PROTEIN"/>
    <property type="match status" value="1"/>
</dbReference>
<dbReference type="InterPro" id="IPR036942">
    <property type="entry name" value="Beta-barrel_TonB_sf"/>
</dbReference>
<gene>
    <name evidence="7" type="ORF">PRLR5076_28150</name>
</gene>
<keyword evidence="3" id="KW-0998">Cell outer membrane</keyword>
<dbReference type="InterPro" id="IPR037066">
    <property type="entry name" value="Plug_dom_sf"/>
</dbReference>
<proteinExistence type="predicted"/>
<feature type="compositionally biased region" description="Gly residues" evidence="4">
    <location>
        <begin position="841"/>
        <end position="854"/>
    </location>
</feature>
<sequence>MTMLLMFVCTVATAQTTIVKGVLQDSVTHEGEPYATVRVYKGTSTKGSADAMSVTDADGNILQKVTGRGRYTIVISSVGRKTIVRQLMLEGQKTINLGTLYVEDDTRQLQGVEVVAQKPLVKMTTDKTTYDVQSDVDSKSQTVLDMLRKVPMVTVDGQDNISVMGSSSFKVYVNGKPSIMFSSNPSQIFKSMPASSVKSIEVETNPGAKYDAEGTGGILNIIMADGGGKGGGASSLNGYNGSVRVSATNNNWNASTFVSGQQGKLTYSANVFHNNPFPMKTSVDFLRTTYGSAGASGSNGSAYNMHYYQDSKSRVPFSMMNVSLGYEIDSANQVDVTVGGNHFELKNTGHPLTTLSGGVFGNGFSYTNQFDMKQRNSSIDVSADYQRFLNAKRTSNIVFTYMFNNAPSHNSTRTVYDWFSTGTTVSPTATADAQAAGNGQMPMSFNDLYSDVHSRGTEHIGQIDYVTPLGNDNHKLSAGTKFTSRANHSDSRYFNVVNGEDVYNADNSSEYKNDVNILAGYAEYTGTLGKFSTRLGARYEQSWEKVKFVHGAGDDFSRHYGNFVPTGSLTWSIAPTTNLGASYAMRISRPGISYLNPYRDRSNPTSLTYGNPDLDVEKTHNINVVFNYFTPKFVINATVNQSFCDNQIYQYSFMDGDIFNTTYGNIVRTRRTNLSIFANWSPTLKTRLMGNVQVGYGDMRSRQLAYHNSGWNTSAFVNFQQTLWWDVKWSLGMFARTKEINLQSLSGDMSMLFTTLSKDVIKDKLNISVMFVSPLSSRLKMNSESFNNDYYQRQNIGVDMRSVGLTVTWNFGNTKRQFQKAGANKSSEFNERQQPGQQLGTLGGGSGSNEGIGF</sequence>
<reference evidence="7" key="1">
    <citation type="journal article" date="2022" name="Int. J. Syst. Evol. Microbiol.">
        <title>Prevotella lacticifex sp. nov., isolated from the rumen of cows.</title>
        <authorList>
            <person name="Shinkai T."/>
            <person name="Ikeyama N."/>
            <person name="Kumagai M."/>
            <person name="Ohmori H."/>
            <person name="Sakamoto M."/>
            <person name="Ohkuma M."/>
            <person name="Mitsumori M."/>
        </authorList>
    </citation>
    <scope>NUCLEOTIDE SEQUENCE</scope>
    <source>
        <strain evidence="7">R5076</strain>
    </source>
</reference>
<evidence type="ECO:0000256" key="1">
    <source>
        <dbReference type="ARBA" id="ARBA00004442"/>
    </source>
</evidence>
<dbReference type="SUPFAM" id="SSF49464">
    <property type="entry name" value="Carboxypeptidase regulatory domain-like"/>
    <property type="match status" value="1"/>
</dbReference>
<evidence type="ECO:0000256" key="3">
    <source>
        <dbReference type="ARBA" id="ARBA00023237"/>
    </source>
</evidence>
<feature type="domain" description="TonB-dependent receptor plug" evidence="5">
    <location>
        <begin position="126"/>
        <end position="218"/>
    </location>
</feature>
<dbReference type="Gene3D" id="2.170.130.10">
    <property type="entry name" value="TonB-dependent receptor, plug domain"/>
    <property type="match status" value="1"/>
</dbReference>
<dbReference type="InterPro" id="IPR012910">
    <property type="entry name" value="Plug_dom"/>
</dbReference>
<dbReference type="InterPro" id="IPR041700">
    <property type="entry name" value="OMP_b-brl_3"/>
</dbReference>
<feature type="domain" description="Outer membrane protein beta-barrel" evidence="6">
    <location>
        <begin position="449"/>
        <end position="809"/>
    </location>
</feature>
<evidence type="ECO:0000259" key="6">
    <source>
        <dbReference type="Pfam" id="PF14905"/>
    </source>
</evidence>
<feature type="region of interest" description="Disordered" evidence="4">
    <location>
        <begin position="820"/>
        <end position="854"/>
    </location>
</feature>
<evidence type="ECO:0000256" key="2">
    <source>
        <dbReference type="ARBA" id="ARBA00023136"/>
    </source>
</evidence>
<dbReference type="Proteomes" id="UP000825483">
    <property type="component" value="Unassembled WGS sequence"/>
</dbReference>
<accession>A0A9R1CCE1</accession>
<dbReference type="PANTHER" id="PTHR40980">
    <property type="entry name" value="PLUG DOMAIN-CONTAINING PROTEIN"/>
    <property type="match status" value="1"/>
</dbReference>
<keyword evidence="7" id="KW-0675">Receptor</keyword>
<name>A0A9R1CCE1_9BACT</name>
<protein>
    <submittedName>
        <fullName evidence="7">TonB-dependent receptor</fullName>
    </submittedName>
</protein>
<dbReference type="GO" id="GO:0009279">
    <property type="term" value="C:cell outer membrane"/>
    <property type="evidence" value="ECO:0007669"/>
    <property type="project" value="UniProtKB-SubCell"/>
</dbReference>
<evidence type="ECO:0000256" key="4">
    <source>
        <dbReference type="SAM" id="MobiDB-lite"/>
    </source>
</evidence>
<dbReference type="InterPro" id="IPR008969">
    <property type="entry name" value="CarboxyPept-like_regulatory"/>
</dbReference>
<dbReference type="EMBL" id="BPUB01000002">
    <property type="protein sequence ID" value="GJG59964.1"/>
    <property type="molecule type" value="Genomic_DNA"/>
</dbReference>
<keyword evidence="8" id="KW-1185">Reference proteome</keyword>
<organism evidence="7 8">
    <name type="scientific">Prevotella lacticifex</name>
    <dbReference type="NCBI Taxonomy" id="2854755"/>
    <lineage>
        <taxon>Bacteria</taxon>
        <taxon>Pseudomonadati</taxon>
        <taxon>Bacteroidota</taxon>
        <taxon>Bacteroidia</taxon>
        <taxon>Bacteroidales</taxon>
        <taxon>Prevotellaceae</taxon>
        <taxon>Prevotella</taxon>
    </lineage>
</organism>
<dbReference type="AlphaFoldDB" id="A0A9R1CCE1"/>
<dbReference type="SUPFAM" id="SSF56935">
    <property type="entry name" value="Porins"/>
    <property type="match status" value="1"/>
</dbReference>
<dbReference type="Pfam" id="PF07715">
    <property type="entry name" value="Plug"/>
    <property type="match status" value="1"/>
</dbReference>
<evidence type="ECO:0000313" key="7">
    <source>
        <dbReference type="EMBL" id="GJG59964.1"/>
    </source>
</evidence>
<evidence type="ECO:0000259" key="5">
    <source>
        <dbReference type="Pfam" id="PF07715"/>
    </source>
</evidence>
<comment type="caution">
    <text evidence="7">The sequence shown here is derived from an EMBL/GenBank/DDBJ whole genome shotgun (WGS) entry which is preliminary data.</text>
</comment>
<evidence type="ECO:0000313" key="8">
    <source>
        <dbReference type="Proteomes" id="UP000825483"/>
    </source>
</evidence>
<dbReference type="Pfam" id="PF14905">
    <property type="entry name" value="OMP_b-brl_3"/>
    <property type="match status" value="1"/>
</dbReference>